<dbReference type="RefSeq" id="WP_072896903.1">
    <property type="nucleotide sequence ID" value="NZ_FQWZ01000004.1"/>
</dbReference>
<dbReference type="Proteomes" id="UP000199758">
    <property type="component" value="Unassembled WGS sequence"/>
</dbReference>
<feature type="domain" description="DUF374" evidence="1">
    <location>
        <begin position="56"/>
        <end position="129"/>
    </location>
</feature>
<sequence length="219" mass="24558">MLNRLLLFPLIYAVVRLFDLTYRFRSQFPAVAADAAIQSYVLAIWHQNLFSGILAQQRRHCVIVSRSRDGDPVTFLCRKLGHEVVRGSSRRGGRDGRDKGGKEAKDEMIARLQAGLPGAVTVDGPRGPAHQVKPGIIEMARVAGVPVVPYLTLAQRYWTFRSWDAFRMPKPFTRVEVCYGAPIPIPPDTAFEDFAGYQQRIADALQALEIEARQRLLTP</sequence>
<keyword evidence="3" id="KW-1185">Reference proteome</keyword>
<evidence type="ECO:0000313" key="3">
    <source>
        <dbReference type="Proteomes" id="UP000199758"/>
    </source>
</evidence>
<evidence type="ECO:0000259" key="1">
    <source>
        <dbReference type="Pfam" id="PF04028"/>
    </source>
</evidence>
<dbReference type="Pfam" id="PF04028">
    <property type="entry name" value="DUF374"/>
    <property type="match status" value="1"/>
</dbReference>
<dbReference type="STRING" id="490188.SAMN04488068_1913"/>
<protein>
    <recommendedName>
        <fullName evidence="1">DUF374 domain-containing protein</fullName>
    </recommendedName>
</protein>
<reference evidence="2 3" key="1">
    <citation type="submission" date="2016-11" db="EMBL/GenBank/DDBJ databases">
        <authorList>
            <person name="Jaros S."/>
            <person name="Januszkiewicz K."/>
            <person name="Wedrychowicz H."/>
        </authorList>
    </citation>
    <scope>NUCLEOTIDE SEQUENCE [LARGE SCALE GENOMIC DNA]</scope>
    <source>
        <strain evidence="2 3">CGMCC 1.7049</strain>
    </source>
</reference>
<dbReference type="EMBL" id="FQWZ01000004">
    <property type="protein sequence ID" value="SHG94181.1"/>
    <property type="molecule type" value="Genomic_DNA"/>
</dbReference>
<organism evidence="2 3">
    <name type="scientific">Hydrocarboniphaga daqingensis</name>
    <dbReference type="NCBI Taxonomy" id="490188"/>
    <lineage>
        <taxon>Bacteria</taxon>
        <taxon>Pseudomonadati</taxon>
        <taxon>Pseudomonadota</taxon>
        <taxon>Gammaproteobacteria</taxon>
        <taxon>Nevskiales</taxon>
        <taxon>Nevskiaceae</taxon>
        <taxon>Hydrocarboniphaga</taxon>
    </lineage>
</organism>
<proteinExistence type="predicted"/>
<evidence type="ECO:0000313" key="2">
    <source>
        <dbReference type="EMBL" id="SHG94181.1"/>
    </source>
</evidence>
<dbReference type="AlphaFoldDB" id="A0A1M5NXD0"/>
<gene>
    <name evidence="2" type="ORF">SAMN04488068_1913</name>
</gene>
<dbReference type="InterPro" id="IPR007172">
    <property type="entry name" value="DUF374"/>
</dbReference>
<accession>A0A1M5NXD0</accession>
<name>A0A1M5NXD0_9GAMM</name>